<dbReference type="eggNOG" id="KOG4280">
    <property type="taxonomic scope" value="Eukaryota"/>
</dbReference>
<evidence type="ECO:0000256" key="3">
    <source>
        <dbReference type="ARBA" id="ARBA00022840"/>
    </source>
</evidence>
<dbReference type="STRING" id="10228.B3S7D2"/>
<dbReference type="InterPro" id="IPR001752">
    <property type="entry name" value="Kinesin_motor_dom"/>
</dbReference>
<keyword evidence="11" id="KW-1185">Reference proteome</keyword>
<keyword evidence="4" id="KW-0175">Coiled coil</keyword>
<proteinExistence type="inferred from homology"/>
<evidence type="ECO:0000256" key="6">
    <source>
        <dbReference type="ARBA" id="ARBA00034488"/>
    </source>
</evidence>
<dbReference type="KEGG" id="tad:TRIADDRAFT_30550"/>
<dbReference type="GeneID" id="6757450"/>
<gene>
    <name evidence="10" type="ORF">TRIADDRAFT_30550</name>
</gene>
<feature type="domain" description="Kinesin motor" evidence="9">
    <location>
        <begin position="1"/>
        <end position="315"/>
    </location>
</feature>
<dbReference type="HOGENOM" id="CLU_001485_2_0_1"/>
<evidence type="ECO:0000256" key="5">
    <source>
        <dbReference type="ARBA" id="ARBA00023175"/>
    </source>
</evidence>
<dbReference type="GO" id="GO:0007018">
    <property type="term" value="P:microtubule-based movement"/>
    <property type="evidence" value="ECO:0000318"/>
    <property type="project" value="GO_Central"/>
</dbReference>
<dbReference type="GO" id="GO:0005871">
    <property type="term" value="C:kinesin complex"/>
    <property type="evidence" value="ECO:0000318"/>
    <property type="project" value="GO_Central"/>
</dbReference>
<dbReference type="Proteomes" id="UP000009022">
    <property type="component" value="Unassembled WGS sequence"/>
</dbReference>
<dbReference type="OMA" id="ECCITAK"/>
<dbReference type="GO" id="GO:0003777">
    <property type="term" value="F:microtubule motor activity"/>
    <property type="evidence" value="ECO:0000318"/>
    <property type="project" value="GO_Central"/>
</dbReference>
<dbReference type="OrthoDB" id="3176171at2759"/>
<evidence type="ECO:0000259" key="9">
    <source>
        <dbReference type="PROSITE" id="PS50067"/>
    </source>
</evidence>
<dbReference type="GO" id="GO:0008017">
    <property type="term" value="F:microtubule binding"/>
    <property type="evidence" value="ECO:0000318"/>
    <property type="project" value="GO_Central"/>
</dbReference>
<dbReference type="InterPro" id="IPR044986">
    <property type="entry name" value="KIF15/KIN-12"/>
</dbReference>
<dbReference type="AlphaFoldDB" id="B3S7D2"/>
<dbReference type="PRINTS" id="PR00380">
    <property type="entry name" value="KINESINHEAVY"/>
</dbReference>
<keyword evidence="2 7" id="KW-0547">Nucleotide-binding</keyword>
<evidence type="ECO:0000256" key="8">
    <source>
        <dbReference type="RuleBase" id="RU000394"/>
    </source>
</evidence>
<dbReference type="PANTHER" id="PTHR37739">
    <property type="entry name" value="KINESIN-LIKE PROTEIN KIN-12D"/>
    <property type="match status" value="1"/>
</dbReference>
<dbReference type="GO" id="GO:0016887">
    <property type="term" value="F:ATP hydrolysis activity"/>
    <property type="evidence" value="ECO:0000318"/>
    <property type="project" value="GO_Central"/>
</dbReference>
<keyword evidence="3 7" id="KW-0067">ATP-binding</keyword>
<dbReference type="GO" id="GO:0005874">
    <property type="term" value="C:microtubule"/>
    <property type="evidence" value="ECO:0000318"/>
    <property type="project" value="GO_Central"/>
</dbReference>
<dbReference type="InterPro" id="IPR019821">
    <property type="entry name" value="Kinesin_motor_CS"/>
</dbReference>
<dbReference type="PROSITE" id="PS50067">
    <property type="entry name" value="KINESIN_MOTOR_2"/>
    <property type="match status" value="1"/>
</dbReference>
<dbReference type="GO" id="GO:0005524">
    <property type="term" value="F:ATP binding"/>
    <property type="evidence" value="ECO:0007669"/>
    <property type="project" value="UniProtKB-UniRule"/>
</dbReference>
<evidence type="ECO:0000256" key="7">
    <source>
        <dbReference type="PROSITE-ProRule" id="PRU00283"/>
    </source>
</evidence>
<protein>
    <recommendedName>
        <fullName evidence="8">Kinesin-like protein</fullName>
    </recommendedName>
</protein>
<dbReference type="PhylomeDB" id="B3S7D2"/>
<dbReference type="CTD" id="6757450"/>
<comment type="similarity">
    <text evidence="6">Belongs to the TRAFAC class myosin-kinesin ATPase superfamily. Kinesin family. KIN-12 subfamily.</text>
</comment>
<feature type="non-terminal residue" evidence="10">
    <location>
        <position position="1"/>
    </location>
</feature>
<evidence type="ECO:0000256" key="2">
    <source>
        <dbReference type="ARBA" id="ARBA00022741"/>
    </source>
</evidence>
<accession>B3S7D2</accession>
<dbReference type="InterPro" id="IPR036961">
    <property type="entry name" value="Kinesin_motor_dom_sf"/>
</dbReference>
<dbReference type="InParanoid" id="B3S7D2"/>
<evidence type="ECO:0000256" key="4">
    <source>
        <dbReference type="ARBA" id="ARBA00023054"/>
    </source>
</evidence>
<evidence type="ECO:0000313" key="11">
    <source>
        <dbReference type="Proteomes" id="UP000009022"/>
    </source>
</evidence>
<evidence type="ECO:0000313" key="10">
    <source>
        <dbReference type="EMBL" id="EDV21270.1"/>
    </source>
</evidence>
<dbReference type="Gene3D" id="3.40.850.10">
    <property type="entry name" value="Kinesin motor domain"/>
    <property type="match status" value="1"/>
</dbReference>
<dbReference type="SUPFAM" id="SSF52540">
    <property type="entry name" value="P-loop containing nucleoside triphosphate hydrolases"/>
    <property type="match status" value="1"/>
</dbReference>
<feature type="binding site" evidence="7">
    <location>
        <begin position="64"/>
        <end position="71"/>
    </location>
    <ligand>
        <name>ATP</name>
        <dbReference type="ChEBI" id="CHEBI:30616"/>
    </ligand>
</feature>
<dbReference type="Pfam" id="PF00225">
    <property type="entry name" value="Kinesin"/>
    <property type="match status" value="1"/>
</dbReference>
<evidence type="ECO:0000256" key="1">
    <source>
        <dbReference type="ARBA" id="ARBA00022701"/>
    </source>
</evidence>
<organism evidence="10 11">
    <name type="scientific">Trichoplax adhaerens</name>
    <name type="common">Trichoplax reptans</name>
    <dbReference type="NCBI Taxonomy" id="10228"/>
    <lineage>
        <taxon>Eukaryota</taxon>
        <taxon>Metazoa</taxon>
        <taxon>Placozoa</taxon>
        <taxon>Uniplacotomia</taxon>
        <taxon>Trichoplacea</taxon>
        <taxon>Trichoplacidae</taxon>
        <taxon>Trichoplax</taxon>
    </lineage>
</organism>
<keyword evidence="5 7" id="KW-0505">Motor protein</keyword>
<dbReference type="PROSITE" id="PS00411">
    <property type="entry name" value="KINESIN_MOTOR_1"/>
    <property type="match status" value="1"/>
</dbReference>
<dbReference type="PANTHER" id="PTHR37739:SF8">
    <property type="entry name" value="KINESIN-LIKE PROTEIN KIN-12D"/>
    <property type="match status" value="1"/>
</dbReference>
<dbReference type="FunFam" id="3.40.850.10:FF:000272">
    <property type="entry name" value="kinesin-like protein 2"/>
    <property type="match status" value="1"/>
</dbReference>
<dbReference type="RefSeq" id="XP_002116237.1">
    <property type="nucleotide sequence ID" value="XM_002116201.1"/>
</dbReference>
<sequence>EKECCITAKNTTSLLLKSKPDDKIFTYDYVADIAATQEEIFASVAKGIVDSCVAGYNGTIFAYGQTGSGKTFTMIGPSEESDNLTHQLRGITPRCFEYLFNLLNRELQKNGDNIEFLCKCSFLEIYNEQIYDLLDVTSITEDIRKGVYVDGLTERYITNARDAYQELMTGLKNRRVASTSMNRESSRSHAVFSLSVELKEKKGKVTNIRTSRLNLVDLAGSERQKDTQASGARLKATGSINKSLSALGNAIMALVNIDHGRARHVPYRDSKLTFLLRDSLGGNAKTFMIANVHPSKKCFGETFSTLNFAKKAKLIKTKVILIHNLSFKSCLIFSNLLFV</sequence>
<dbReference type="EMBL" id="DS985254">
    <property type="protein sequence ID" value="EDV21270.1"/>
    <property type="molecule type" value="Genomic_DNA"/>
</dbReference>
<name>B3S7D2_TRIAD</name>
<dbReference type="SMART" id="SM00129">
    <property type="entry name" value="KISc"/>
    <property type="match status" value="1"/>
</dbReference>
<dbReference type="GO" id="GO:0005737">
    <property type="term" value="C:cytoplasm"/>
    <property type="evidence" value="ECO:0000318"/>
    <property type="project" value="GO_Central"/>
</dbReference>
<reference evidence="10 11" key="1">
    <citation type="journal article" date="2008" name="Nature">
        <title>The Trichoplax genome and the nature of placozoans.</title>
        <authorList>
            <person name="Srivastava M."/>
            <person name="Begovic E."/>
            <person name="Chapman J."/>
            <person name="Putnam N.H."/>
            <person name="Hellsten U."/>
            <person name="Kawashima T."/>
            <person name="Kuo A."/>
            <person name="Mitros T."/>
            <person name="Salamov A."/>
            <person name="Carpenter M.L."/>
            <person name="Signorovitch A.Y."/>
            <person name="Moreno M.A."/>
            <person name="Kamm K."/>
            <person name="Grimwood J."/>
            <person name="Schmutz J."/>
            <person name="Shapiro H."/>
            <person name="Grigoriev I.V."/>
            <person name="Buss L.W."/>
            <person name="Schierwater B."/>
            <person name="Dellaporta S.L."/>
            <person name="Rokhsar D.S."/>
        </authorList>
    </citation>
    <scope>NUCLEOTIDE SEQUENCE [LARGE SCALE GENOMIC DNA]</scope>
    <source>
        <strain evidence="10 11">Grell-BS-1999</strain>
    </source>
</reference>
<keyword evidence="1 8" id="KW-0493">Microtubule</keyword>
<dbReference type="InterPro" id="IPR027417">
    <property type="entry name" value="P-loop_NTPase"/>
</dbReference>